<dbReference type="Gene3D" id="1.10.3420.10">
    <property type="entry name" value="putative ntp pyrophosphohydrolase like domain"/>
    <property type="match status" value="1"/>
</dbReference>
<organism evidence="1 2">
    <name type="scientific">Deinococcus koreensis</name>
    <dbReference type="NCBI Taxonomy" id="2054903"/>
    <lineage>
        <taxon>Bacteria</taxon>
        <taxon>Thermotogati</taxon>
        <taxon>Deinococcota</taxon>
        <taxon>Deinococci</taxon>
        <taxon>Deinococcales</taxon>
        <taxon>Deinococcaceae</taxon>
        <taxon>Deinococcus</taxon>
    </lineage>
</organism>
<dbReference type="EMBL" id="PPPD01000001">
    <property type="protein sequence ID" value="PNY80998.1"/>
    <property type="molecule type" value="Genomic_DNA"/>
</dbReference>
<dbReference type="InterPro" id="IPR021130">
    <property type="entry name" value="PRib-ATP_PPHydrolase-like"/>
</dbReference>
<dbReference type="InterPro" id="IPR023292">
    <property type="entry name" value="NTP_PyroPHydrolase-like_dom_sf"/>
</dbReference>
<reference evidence="1 2" key="1">
    <citation type="submission" date="2018-01" db="EMBL/GenBank/DDBJ databases">
        <title>Deinococcus koreensis sp. nov., a radiation-resistant bacterium isolated from river water.</title>
        <authorList>
            <person name="Choi A."/>
        </authorList>
    </citation>
    <scope>NUCLEOTIDE SEQUENCE [LARGE SCALE GENOMIC DNA]</scope>
    <source>
        <strain evidence="1 2">SJW1-2</strain>
    </source>
</reference>
<dbReference type="Pfam" id="PF01503">
    <property type="entry name" value="PRA-PH"/>
    <property type="match status" value="1"/>
</dbReference>
<keyword evidence="2" id="KW-1185">Reference proteome</keyword>
<evidence type="ECO:0000313" key="2">
    <source>
        <dbReference type="Proteomes" id="UP000236379"/>
    </source>
</evidence>
<accession>A0A2K3UWT8</accession>
<comment type="caution">
    <text evidence="1">The sequence shown here is derived from an EMBL/GenBank/DDBJ whole genome shotgun (WGS) entry which is preliminary data.</text>
</comment>
<dbReference type="RefSeq" id="WP_103311441.1">
    <property type="nucleotide sequence ID" value="NZ_PPPD01000001.1"/>
</dbReference>
<dbReference type="OrthoDB" id="9810101at2"/>
<gene>
    <name evidence="1" type="ORF">CVO96_06070</name>
</gene>
<sequence length="137" mass="14673">MTSNARKLRDFHRLIGLPSPERPALPTPQQLALRRTLIDEEVAEVRAEFAALAARLDAGEGAEPGDLAALAHELADLLYVTYGALDTLGVDADAVFAEVHRANLSKVSGPRRADGKLLKPEGWQPADVAGVLSRQGE</sequence>
<name>A0A2K3UWT8_9DEIO</name>
<evidence type="ECO:0000313" key="1">
    <source>
        <dbReference type="EMBL" id="PNY80998.1"/>
    </source>
</evidence>
<evidence type="ECO:0008006" key="3">
    <source>
        <dbReference type="Google" id="ProtNLM"/>
    </source>
</evidence>
<proteinExistence type="predicted"/>
<protein>
    <recommendedName>
        <fullName evidence="3">HAD family hydrolase</fullName>
    </recommendedName>
</protein>
<dbReference type="Proteomes" id="UP000236379">
    <property type="component" value="Unassembled WGS sequence"/>
</dbReference>
<dbReference type="AlphaFoldDB" id="A0A2K3UWT8"/>
<dbReference type="SUPFAM" id="SSF101386">
    <property type="entry name" value="all-alpha NTP pyrophosphatases"/>
    <property type="match status" value="1"/>
</dbReference>